<gene>
    <name evidence="3" type="ORF">CTAYLR_003617</name>
</gene>
<dbReference type="InterPro" id="IPR011042">
    <property type="entry name" value="6-blade_b-propeller_TolB-like"/>
</dbReference>
<reference evidence="3" key="1">
    <citation type="submission" date="2023-01" db="EMBL/GenBank/DDBJ databases">
        <title>Metagenome sequencing of chrysophaentin producing Chrysophaeum taylorii.</title>
        <authorList>
            <person name="Davison J."/>
            <person name="Bewley C."/>
        </authorList>
    </citation>
    <scope>NUCLEOTIDE SEQUENCE</scope>
    <source>
        <strain evidence="3">NIES-1699</strain>
    </source>
</reference>
<evidence type="ECO:0008006" key="5">
    <source>
        <dbReference type="Google" id="ProtNLM"/>
    </source>
</evidence>
<organism evidence="3 4">
    <name type="scientific">Chrysophaeum taylorii</name>
    <dbReference type="NCBI Taxonomy" id="2483200"/>
    <lineage>
        <taxon>Eukaryota</taxon>
        <taxon>Sar</taxon>
        <taxon>Stramenopiles</taxon>
        <taxon>Ochrophyta</taxon>
        <taxon>Pelagophyceae</taxon>
        <taxon>Pelagomonadales</taxon>
        <taxon>Pelagomonadaceae</taxon>
        <taxon>Chrysophaeum</taxon>
    </lineage>
</organism>
<protein>
    <recommendedName>
        <fullName evidence="5">NHL repeat containing protein</fullName>
    </recommendedName>
</protein>
<dbReference type="InterPro" id="IPR001258">
    <property type="entry name" value="NHL_repeat"/>
</dbReference>
<feature type="signal peptide" evidence="2">
    <location>
        <begin position="1"/>
        <end position="26"/>
    </location>
</feature>
<dbReference type="Gene3D" id="2.120.10.30">
    <property type="entry name" value="TolB, C-terminal domain"/>
    <property type="match status" value="4"/>
</dbReference>
<proteinExistence type="predicted"/>
<keyword evidence="4" id="KW-1185">Reference proteome</keyword>
<name>A0AAD7UDZ1_9STRA</name>
<feature type="chain" id="PRO_5042005432" description="NHL repeat containing protein" evidence="2">
    <location>
        <begin position="27"/>
        <end position="502"/>
    </location>
</feature>
<evidence type="ECO:0000256" key="1">
    <source>
        <dbReference type="ARBA" id="ARBA00022737"/>
    </source>
</evidence>
<evidence type="ECO:0000313" key="3">
    <source>
        <dbReference type="EMBL" id="KAJ8602242.1"/>
    </source>
</evidence>
<sequence>MGDDGSWARMAPVVLASLCALAFVAPMLPGRRAPPAEFVVSVSSPEPSWRISSVDTLVGSKSEAGFVDGCGSDAKLRSPRGLIQGDDGSFLFADSGNHAIRRLTLVAMPVRGSATGAYAACVETIAGGSRHGLVSNTSVPGFSGHFDGLAEEALFSNPTALTLIANPTHTHFSSYLVADTGNNVIRRLDEATGQTPARVETVVGNATRAESRVLDGVGPHAQLEVPSGIVALNDFGVFVITDAGAHVVRDVDLNSYRAHTALGRSGVDGFADGAHASARFDTPTMLRIASSRTSERNGDTIDLVLVDTGNNAIRRLVYDGQTWESATILGRGADDGFRDGDPTAAAFSSPADVAFPRGRSKPTTFTTTTSTSIASFAIADAGNNLVRYYDADRGTVSTLAGTQRVWGAGISSGEQPTPRGRDRPLRDAVDVSADDLPADDEAASRLSRGFLDAKDDPTQARFSNPSSILFTSDGHLIIADTDNHAIRIAYFAAAAAAADEAA</sequence>
<dbReference type="EMBL" id="JAQMWT010000388">
    <property type="protein sequence ID" value="KAJ8602242.1"/>
    <property type="molecule type" value="Genomic_DNA"/>
</dbReference>
<comment type="caution">
    <text evidence="3">The sequence shown here is derived from an EMBL/GenBank/DDBJ whole genome shotgun (WGS) entry which is preliminary data.</text>
</comment>
<keyword evidence="1" id="KW-0677">Repeat</keyword>
<dbReference type="PANTHER" id="PTHR46388:SF2">
    <property type="entry name" value="NHL REPEAT-CONTAINING PROTEIN 2"/>
    <property type="match status" value="1"/>
</dbReference>
<dbReference type="SUPFAM" id="SSF101898">
    <property type="entry name" value="NHL repeat"/>
    <property type="match status" value="1"/>
</dbReference>
<keyword evidence="2" id="KW-0732">Signal</keyword>
<dbReference type="Proteomes" id="UP001230188">
    <property type="component" value="Unassembled WGS sequence"/>
</dbReference>
<dbReference type="AlphaFoldDB" id="A0AAD7UDZ1"/>
<accession>A0AAD7UDZ1</accession>
<evidence type="ECO:0000256" key="2">
    <source>
        <dbReference type="SAM" id="SignalP"/>
    </source>
</evidence>
<evidence type="ECO:0000313" key="4">
    <source>
        <dbReference type="Proteomes" id="UP001230188"/>
    </source>
</evidence>
<dbReference type="Pfam" id="PF01436">
    <property type="entry name" value="NHL"/>
    <property type="match status" value="1"/>
</dbReference>
<dbReference type="PANTHER" id="PTHR46388">
    <property type="entry name" value="NHL REPEAT-CONTAINING PROTEIN 2"/>
    <property type="match status" value="1"/>
</dbReference>